<protein>
    <recommendedName>
        <fullName evidence="3">G-protein coupled receptors family 1 profile domain-containing protein</fullName>
    </recommendedName>
</protein>
<evidence type="ECO:0008006" key="3">
    <source>
        <dbReference type="Google" id="ProtNLM"/>
    </source>
</evidence>
<feature type="transmembrane region" description="Helical" evidence="1">
    <location>
        <begin position="113"/>
        <end position="137"/>
    </location>
</feature>
<proteinExistence type="predicted"/>
<feature type="transmembrane region" description="Helical" evidence="1">
    <location>
        <begin position="42"/>
        <end position="62"/>
    </location>
</feature>
<reference evidence="2" key="1">
    <citation type="journal article" date="2020" name="Nature">
        <title>Giant virus diversity and host interactions through global metagenomics.</title>
        <authorList>
            <person name="Schulz F."/>
            <person name="Roux S."/>
            <person name="Paez-Espino D."/>
            <person name="Jungbluth S."/>
            <person name="Walsh D.A."/>
            <person name="Denef V.J."/>
            <person name="McMahon K.D."/>
            <person name="Konstantinidis K.T."/>
            <person name="Eloe-Fadrosh E.A."/>
            <person name="Kyrpides N.C."/>
            <person name="Woyke T."/>
        </authorList>
    </citation>
    <scope>NUCLEOTIDE SEQUENCE</scope>
    <source>
        <strain evidence="2">GVMAG-M-3300023179-71</strain>
    </source>
</reference>
<sequence>MITILMTMIVIFLLYYVYKYLNELENVECAIRYRKDIETLKIQEMFLIILNVFTLLVSIFDIKITEKLSLWVMILLFMFNMIFLLVFIINVYKLYNKMPKNCDKFNKYPRYILYVQSLVYLIAVLLMSKIMLLNFILYKR</sequence>
<keyword evidence="1" id="KW-1133">Transmembrane helix</keyword>
<feature type="transmembrane region" description="Helical" evidence="1">
    <location>
        <begin position="68"/>
        <end position="92"/>
    </location>
</feature>
<name>A0A6C0H6S5_9ZZZZ</name>
<evidence type="ECO:0000256" key="1">
    <source>
        <dbReference type="SAM" id="Phobius"/>
    </source>
</evidence>
<organism evidence="2">
    <name type="scientific">viral metagenome</name>
    <dbReference type="NCBI Taxonomy" id="1070528"/>
    <lineage>
        <taxon>unclassified sequences</taxon>
        <taxon>metagenomes</taxon>
        <taxon>organismal metagenomes</taxon>
    </lineage>
</organism>
<dbReference type="EMBL" id="MN739881">
    <property type="protein sequence ID" value="QHT75713.1"/>
    <property type="molecule type" value="Genomic_DNA"/>
</dbReference>
<keyword evidence="1" id="KW-0472">Membrane</keyword>
<accession>A0A6C0H6S5</accession>
<evidence type="ECO:0000313" key="2">
    <source>
        <dbReference type="EMBL" id="QHT75713.1"/>
    </source>
</evidence>
<feature type="transmembrane region" description="Helical" evidence="1">
    <location>
        <begin position="6"/>
        <end position="21"/>
    </location>
</feature>
<keyword evidence="1" id="KW-0812">Transmembrane</keyword>
<dbReference type="AlphaFoldDB" id="A0A6C0H6S5"/>